<evidence type="ECO:0000313" key="11">
    <source>
        <dbReference type="Proteomes" id="UP001602245"/>
    </source>
</evidence>
<evidence type="ECO:0000256" key="1">
    <source>
        <dbReference type="ARBA" id="ARBA00001974"/>
    </source>
</evidence>
<evidence type="ECO:0000256" key="3">
    <source>
        <dbReference type="ARBA" id="ARBA00022630"/>
    </source>
</evidence>
<dbReference type="InterPro" id="IPR006076">
    <property type="entry name" value="FAD-dep_OxRdtase"/>
</dbReference>
<dbReference type="SUPFAM" id="SSF51971">
    <property type="entry name" value="Nucleotide-binding domain"/>
    <property type="match status" value="1"/>
</dbReference>
<keyword evidence="3" id="KW-0285">Flavoprotein</keyword>
<name>A0ABW6W8A4_9ACTN</name>
<dbReference type="SUPFAM" id="SSF54373">
    <property type="entry name" value="FAD-linked reductases, C-terminal domain"/>
    <property type="match status" value="1"/>
</dbReference>
<dbReference type="Proteomes" id="UP001602245">
    <property type="component" value="Unassembled WGS sequence"/>
</dbReference>
<dbReference type="InterPro" id="IPR023209">
    <property type="entry name" value="DAO"/>
</dbReference>
<dbReference type="EC" id="1.4.3.3" evidence="6"/>
<evidence type="ECO:0000256" key="5">
    <source>
        <dbReference type="ARBA" id="ARBA00023002"/>
    </source>
</evidence>
<gene>
    <name evidence="10" type="ORF">ACFY35_03825</name>
</gene>
<evidence type="ECO:0000256" key="4">
    <source>
        <dbReference type="ARBA" id="ARBA00022827"/>
    </source>
</evidence>
<comment type="cofactor">
    <cofactor evidence="1">
        <name>FAD</name>
        <dbReference type="ChEBI" id="CHEBI:57692"/>
    </cofactor>
</comment>
<evidence type="ECO:0000256" key="7">
    <source>
        <dbReference type="ARBA" id="ARBA00039751"/>
    </source>
</evidence>
<sequence length="307" mass="33401">MTDVIVVGGGVIGLTTAVRLQQRGADVRVWTAREPAETVSSMAAAVWYPTRTDFDPRVLRWAADTYTEFVRQIESGVPGTLLRRTRTLLRHRIASPPWWAPAARHFELRDGHGPYANELVFDAPLAEMSAYLEWLRGQVKQVERRRIHSLDEVEAPVVVNATGLAAGRLCADPNVRPACGHVVIVENPGLDESVRDEEDPAGVTYVHPRRADVVLGGTFQVGSYNTGPDPAESAAIVARCTALVPELAGARVLADRKGLRPLRDGGPRVERVDKPDGRRVIHSYGHGGAGMTLSWGCADEVAELALD</sequence>
<feature type="domain" description="FAD dependent oxidoreductase" evidence="9">
    <location>
        <begin position="138"/>
        <end position="304"/>
    </location>
</feature>
<accession>A0ABW6W8A4</accession>
<protein>
    <recommendedName>
        <fullName evidence="7">D-amino-acid oxidase</fullName>
        <ecNumber evidence="6">1.4.3.3</ecNumber>
    </recommendedName>
</protein>
<evidence type="ECO:0000256" key="2">
    <source>
        <dbReference type="ARBA" id="ARBA00006730"/>
    </source>
</evidence>
<dbReference type="PANTHER" id="PTHR11530:SF11">
    <property type="entry name" value="D-ASPARTATE OXIDASE"/>
    <property type="match status" value="1"/>
</dbReference>
<reference evidence="10 11" key="1">
    <citation type="submission" date="2024-10" db="EMBL/GenBank/DDBJ databases">
        <title>The Natural Products Discovery Center: Release of the First 8490 Sequenced Strains for Exploring Actinobacteria Biosynthetic Diversity.</title>
        <authorList>
            <person name="Kalkreuter E."/>
            <person name="Kautsar S.A."/>
            <person name="Yang D."/>
            <person name="Bader C.D."/>
            <person name="Teijaro C.N."/>
            <person name="Fluegel L."/>
            <person name="Davis C.M."/>
            <person name="Simpson J.R."/>
            <person name="Lauterbach L."/>
            <person name="Steele A.D."/>
            <person name="Gui C."/>
            <person name="Meng S."/>
            <person name="Li G."/>
            <person name="Viehrig K."/>
            <person name="Ye F."/>
            <person name="Su P."/>
            <person name="Kiefer A.F."/>
            <person name="Nichols A."/>
            <person name="Cepeda A.J."/>
            <person name="Yan W."/>
            <person name="Fan B."/>
            <person name="Jiang Y."/>
            <person name="Adhikari A."/>
            <person name="Zheng C.-J."/>
            <person name="Schuster L."/>
            <person name="Cowan T.M."/>
            <person name="Smanski M.J."/>
            <person name="Chevrette M.G."/>
            <person name="De Carvalho L.P.S."/>
            <person name="Shen B."/>
        </authorList>
    </citation>
    <scope>NUCLEOTIDE SEQUENCE [LARGE SCALE GENOMIC DNA]</scope>
    <source>
        <strain evidence="10 11">NPDC000087</strain>
    </source>
</reference>
<evidence type="ECO:0000259" key="9">
    <source>
        <dbReference type="Pfam" id="PF01266"/>
    </source>
</evidence>
<dbReference type="RefSeq" id="WP_020508890.1">
    <property type="nucleotide sequence ID" value="NZ_JBIAZU010000001.1"/>
</dbReference>
<comment type="similarity">
    <text evidence="2">Belongs to the DAMOX/DASOX family.</text>
</comment>
<keyword evidence="5 10" id="KW-0560">Oxidoreductase</keyword>
<dbReference type="EMBL" id="JBIAZU010000001">
    <property type="protein sequence ID" value="MFF5288540.1"/>
    <property type="molecule type" value="Genomic_DNA"/>
</dbReference>
<dbReference type="GO" id="GO:0016491">
    <property type="term" value="F:oxidoreductase activity"/>
    <property type="evidence" value="ECO:0007669"/>
    <property type="project" value="UniProtKB-KW"/>
</dbReference>
<dbReference type="Pfam" id="PF01266">
    <property type="entry name" value="DAO"/>
    <property type="match status" value="2"/>
</dbReference>
<feature type="domain" description="FAD dependent oxidoreductase" evidence="9">
    <location>
        <begin position="3"/>
        <end position="109"/>
    </location>
</feature>
<keyword evidence="4" id="KW-0274">FAD</keyword>
<dbReference type="PANTHER" id="PTHR11530">
    <property type="entry name" value="D-AMINO ACID OXIDASE"/>
    <property type="match status" value="1"/>
</dbReference>
<evidence type="ECO:0000256" key="8">
    <source>
        <dbReference type="ARBA" id="ARBA00049547"/>
    </source>
</evidence>
<dbReference type="Gene3D" id="3.40.50.720">
    <property type="entry name" value="NAD(P)-binding Rossmann-like Domain"/>
    <property type="match status" value="1"/>
</dbReference>
<comment type="caution">
    <text evidence="10">The sequence shown here is derived from an EMBL/GenBank/DDBJ whole genome shotgun (WGS) entry which is preliminary data.</text>
</comment>
<keyword evidence="11" id="KW-1185">Reference proteome</keyword>
<dbReference type="PIRSF" id="PIRSF000189">
    <property type="entry name" value="D-aa_oxidase"/>
    <property type="match status" value="1"/>
</dbReference>
<evidence type="ECO:0000256" key="6">
    <source>
        <dbReference type="ARBA" id="ARBA00039101"/>
    </source>
</evidence>
<organism evidence="10 11">
    <name type="scientific">Paractinoplanes globisporus</name>
    <dbReference type="NCBI Taxonomy" id="113565"/>
    <lineage>
        <taxon>Bacteria</taxon>
        <taxon>Bacillati</taxon>
        <taxon>Actinomycetota</taxon>
        <taxon>Actinomycetes</taxon>
        <taxon>Micromonosporales</taxon>
        <taxon>Micromonosporaceae</taxon>
        <taxon>Paractinoplanes</taxon>
    </lineage>
</organism>
<comment type="catalytic activity">
    <reaction evidence="8">
        <text>a D-alpha-amino acid + O2 + H2O = a 2-oxocarboxylate + H2O2 + NH4(+)</text>
        <dbReference type="Rhea" id="RHEA:21816"/>
        <dbReference type="ChEBI" id="CHEBI:15377"/>
        <dbReference type="ChEBI" id="CHEBI:15379"/>
        <dbReference type="ChEBI" id="CHEBI:16240"/>
        <dbReference type="ChEBI" id="CHEBI:28938"/>
        <dbReference type="ChEBI" id="CHEBI:35179"/>
        <dbReference type="ChEBI" id="CHEBI:59871"/>
        <dbReference type="EC" id="1.4.3.3"/>
    </reaction>
    <physiologicalReaction direction="left-to-right" evidence="8">
        <dbReference type="Rhea" id="RHEA:21817"/>
    </physiologicalReaction>
</comment>
<evidence type="ECO:0000313" key="10">
    <source>
        <dbReference type="EMBL" id="MFF5288540.1"/>
    </source>
</evidence>
<dbReference type="Gene3D" id="3.30.9.10">
    <property type="entry name" value="D-Amino Acid Oxidase, subunit A, domain 2"/>
    <property type="match status" value="1"/>
</dbReference>
<proteinExistence type="inferred from homology"/>